<feature type="domain" description="HNH nuclease" evidence="1">
    <location>
        <begin position="50"/>
        <end position="112"/>
    </location>
</feature>
<reference evidence="3" key="1">
    <citation type="journal article" date="2019" name="Int. J. Syst. Evol. Microbiol.">
        <title>The Global Catalogue of Microorganisms (GCM) 10K type strain sequencing project: providing services to taxonomists for standard genome sequencing and annotation.</title>
        <authorList>
            <consortium name="The Broad Institute Genomics Platform"/>
            <consortium name="The Broad Institute Genome Sequencing Center for Infectious Disease"/>
            <person name="Wu L."/>
            <person name="Ma J."/>
        </authorList>
    </citation>
    <scope>NUCLEOTIDE SEQUENCE [LARGE SCALE GENOMIC DNA]</scope>
    <source>
        <strain evidence="3">TISTR 1827</strain>
    </source>
</reference>
<dbReference type="Gene3D" id="1.10.30.50">
    <property type="match status" value="1"/>
</dbReference>
<dbReference type="InterPro" id="IPR002711">
    <property type="entry name" value="HNH"/>
</dbReference>
<sequence>MNKSCVYCGRIHDIKFECPFKQKRNRKPIDKDDELSLKIRAFRSSRAWTLKAVEIQKRDLHMCQVCIRNLYHTINQYTYEGTSVHHIIPLAMDWDKRLSNDNLIVLCNQHHSYAERGLIPASLLRDIVREREK</sequence>
<evidence type="ECO:0000259" key="1">
    <source>
        <dbReference type="SMART" id="SM00507"/>
    </source>
</evidence>
<organism evidence="2 3">
    <name type="scientific">Paenibacillus thailandensis</name>
    <dbReference type="NCBI Taxonomy" id="393250"/>
    <lineage>
        <taxon>Bacteria</taxon>
        <taxon>Bacillati</taxon>
        <taxon>Bacillota</taxon>
        <taxon>Bacilli</taxon>
        <taxon>Bacillales</taxon>
        <taxon>Paenibacillaceae</taxon>
        <taxon>Paenibacillus</taxon>
    </lineage>
</organism>
<dbReference type="GO" id="GO:0004519">
    <property type="term" value="F:endonuclease activity"/>
    <property type="evidence" value="ECO:0007669"/>
    <property type="project" value="UniProtKB-KW"/>
</dbReference>
<comment type="caution">
    <text evidence="2">The sequence shown here is derived from an EMBL/GenBank/DDBJ whole genome shotgun (WGS) entry which is preliminary data.</text>
</comment>
<dbReference type="EMBL" id="JBHUMY010000038">
    <property type="protein sequence ID" value="MFD2663054.1"/>
    <property type="molecule type" value="Genomic_DNA"/>
</dbReference>
<keyword evidence="2" id="KW-0540">Nuclease</keyword>
<dbReference type="Proteomes" id="UP001597493">
    <property type="component" value="Unassembled WGS sequence"/>
</dbReference>
<proteinExistence type="predicted"/>
<gene>
    <name evidence="2" type="ORF">ACFSW5_22610</name>
</gene>
<keyword evidence="3" id="KW-1185">Reference proteome</keyword>
<keyword evidence="2" id="KW-0255">Endonuclease</keyword>
<accession>A0ABW5R2U0</accession>
<evidence type="ECO:0000313" key="3">
    <source>
        <dbReference type="Proteomes" id="UP001597493"/>
    </source>
</evidence>
<dbReference type="Pfam" id="PF01844">
    <property type="entry name" value="HNH"/>
    <property type="match status" value="1"/>
</dbReference>
<name>A0ABW5R2U0_9BACL</name>
<evidence type="ECO:0000313" key="2">
    <source>
        <dbReference type="EMBL" id="MFD2663054.1"/>
    </source>
</evidence>
<dbReference type="InterPro" id="IPR003615">
    <property type="entry name" value="HNH_nuc"/>
</dbReference>
<keyword evidence="2" id="KW-0378">Hydrolase</keyword>
<protein>
    <submittedName>
        <fullName evidence="2">HNH endonuclease</fullName>
    </submittedName>
</protein>
<dbReference type="RefSeq" id="WP_379278368.1">
    <property type="nucleotide sequence ID" value="NZ_JBHUMY010000038.1"/>
</dbReference>
<dbReference type="SMART" id="SM00507">
    <property type="entry name" value="HNHc"/>
    <property type="match status" value="1"/>
</dbReference>